<dbReference type="Proteomes" id="UP000017023">
    <property type="component" value="Unassembled WGS sequence"/>
</dbReference>
<reference evidence="1 2" key="1">
    <citation type="submission" date="2013-08" db="EMBL/GenBank/DDBJ databases">
        <authorList>
            <person name="Durkin A.S."/>
            <person name="Haft D.R."/>
            <person name="McCorrison J."/>
            <person name="Torralba M."/>
            <person name="Gillis M."/>
            <person name="Haft D.H."/>
            <person name="Methe B."/>
            <person name="Sutton G."/>
            <person name="Nelson K.E."/>
        </authorList>
    </citation>
    <scope>NUCLEOTIDE SEQUENCE [LARGE SCALE GENOMIC DNA]</scope>
    <source>
        <strain evidence="1 2">F0493</strain>
    </source>
</reference>
<organism evidence="1 2">
    <name type="scientific">Segatella salivae F0493</name>
    <dbReference type="NCBI Taxonomy" id="1395125"/>
    <lineage>
        <taxon>Bacteria</taxon>
        <taxon>Pseudomonadati</taxon>
        <taxon>Bacteroidota</taxon>
        <taxon>Bacteroidia</taxon>
        <taxon>Bacteroidales</taxon>
        <taxon>Prevotellaceae</taxon>
        <taxon>Segatella</taxon>
    </lineage>
</organism>
<sequence>MQNEVKEKSTPPGIYGKTKAWQAAFNVKDMDGFRCLFYAARQGFL</sequence>
<dbReference type="PATRIC" id="fig|1395125.3.peg.1048"/>
<dbReference type="EMBL" id="AWGW01000008">
    <property type="protein sequence ID" value="ERK01610.1"/>
    <property type="molecule type" value="Genomic_DNA"/>
</dbReference>
<evidence type="ECO:0000313" key="2">
    <source>
        <dbReference type="Proteomes" id="UP000017023"/>
    </source>
</evidence>
<name>U2MIX8_9BACT</name>
<evidence type="ECO:0000313" key="1">
    <source>
        <dbReference type="EMBL" id="ERK01610.1"/>
    </source>
</evidence>
<dbReference type="AlphaFoldDB" id="U2MIX8"/>
<protein>
    <submittedName>
        <fullName evidence="1">Uncharacterized protein</fullName>
    </submittedName>
</protein>
<comment type="caution">
    <text evidence="1">The sequence shown here is derived from an EMBL/GenBank/DDBJ whole genome shotgun (WGS) entry which is preliminary data.</text>
</comment>
<proteinExistence type="predicted"/>
<accession>U2MIX8</accession>
<gene>
    <name evidence="1" type="ORF">HMPREF9145_2565</name>
</gene>